<dbReference type="InterPro" id="IPR003688">
    <property type="entry name" value="TraG/VirD4"/>
</dbReference>
<gene>
    <name evidence="8" type="ORF">GCM10007972_13030</name>
</gene>
<dbReference type="InterPro" id="IPR027417">
    <property type="entry name" value="P-loop_NTPase"/>
</dbReference>
<evidence type="ECO:0000256" key="6">
    <source>
        <dbReference type="ARBA" id="ARBA00023136"/>
    </source>
</evidence>
<dbReference type="EMBL" id="BMOV01000003">
    <property type="protein sequence ID" value="GGO10356.1"/>
    <property type="molecule type" value="Genomic_DNA"/>
</dbReference>
<accession>A0ABQ2LCJ7</accession>
<protein>
    <recommendedName>
        <fullName evidence="10">Conjugal transfer protein TraG</fullName>
    </recommendedName>
</protein>
<dbReference type="Proteomes" id="UP000602381">
    <property type="component" value="Unassembled WGS sequence"/>
</dbReference>
<comment type="subcellular location">
    <subcellularLocation>
        <location evidence="1">Cell membrane</location>
        <topology evidence="1">Multi-pass membrane protein</topology>
    </subcellularLocation>
</comment>
<sequence>MKTQTRELVTIAGILVGIPFAALLLLKGDHKLWWEPLAMASLAAGMLFTVLAVLSMFGIPKSPEDTAEEDEEDDDDEERPRWKHIRLWQLCAGLGIPFLLYADAVTGDTGNFNRMSNSIAFWPGIAALGYLGARIGWRILVAIFGGGVEELQPTTHGSARFATDKEIKKAGLLNNAGVYLGQYPNLGDDGLWFDGDGHLITVAASGAGKGVCSVIPNLLTWEGSVICNDPKGENAAVTAKRRREMGQEVHVHEPMGSARRPAMGLALFGVQPARLAGYQQRGCRRRCRHDGERPCAARQGHVGCRGAFCR</sequence>
<evidence type="ECO:0000313" key="9">
    <source>
        <dbReference type="Proteomes" id="UP000602381"/>
    </source>
</evidence>
<feature type="transmembrane region" description="Helical" evidence="7">
    <location>
        <begin position="7"/>
        <end position="26"/>
    </location>
</feature>
<evidence type="ECO:0000256" key="1">
    <source>
        <dbReference type="ARBA" id="ARBA00004651"/>
    </source>
</evidence>
<evidence type="ECO:0000256" key="5">
    <source>
        <dbReference type="ARBA" id="ARBA00022989"/>
    </source>
</evidence>
<name>A0ABQ2LCJ7_9PROT</name>
<evidence type="ECO:0008006" key="10">
    <source>
        <dbReference type="Google" id="ProtNLM"/>
    </source>
</evidence>
<dbReference type="Pfam" id="PF02534">
    <property type="entry name" value="T4SS-DNA_transf"/>
    <property type="match status" value="1"/>
</dbReference>
<keyword evidence="6 7" id="KW-0472">Membrane</keyword>
<feature type="transmembrane region" description="Helical" evidence="7">
    <location>
        <begin position="38"/>
        <end position="59"/>
    </location>
</feature>
<evidence type="ECO:0000256" key="4">
    <source>
        <dbReference type="ARBA" id="ARBA00022692"/>
    </source>
</evidence>
<proteinExistence type="inferred from homology"/>
<dbReference type="SUPFAM" id="SSF52540">
    <property type="entry name" value="P-loop containing nucleoside triphosphate hydrolases"/>
    <property type="match status" value="1"/>
</dbReference>
<dbReference type="RefSeq" id="WP_150004846.1">
    <property type="nucleotide sequence ID" value="NZ_BMOV01000003.1"/>
</dbReference>
<keyword evidence="3" id="KW-1003">Cell membrane</keyword>
<keyword evidence="9" id="KW-1185">Reference proteome</keyword>
<evidence type="ECO:0000256" key="2">
    <source>
        <dbReference type="ARBA" id="ARBA00008806"/>
    </source>
</evidence>
<dbReference type="PANTHER" id="PTHR37937">
    <property type="entry name" value="CONJUGATIVE TRANSFER: DNA TRANSPORT"/>
    <property type="match status" value="1"/>
</dbReference>
<comment type="similarity">
    <text evidence="2">Belongs to the VirD4/TraG family.</text>
</comment>
<evidence type="ECO:0000313" key="8">
    <source>
        <dbReference type="EMBL" id="GGO10356.1"/>
    </source>
</evidence>
<evidence type="ECO:0000256" key="3">
    <source>
        <dbReference type="ARBA" id="ARBA00022475"/>
    </source>
</evidence>
<organism evidence="8 9">
    <name type="scientific">Iodidimonas muriae</name>
    <dbReference type="NCBI Taxonomy" id="261467"/>
    <lineage>
        <taxon>Bacteria</taxon>
        <taxon>Pseudomonadati</taxon>
        <taxon>Pseudomonadota</taxon>
        <taxon>Alphaproteobacteria</taxon>
        <taxon>Iodidimonadales</taxon>
        <taxon>Iodidimonadaceae</taxon>
        <taxon>Iodidimonas</taxon>
    </lineage>
</organism>
<feature type="transmembrane region" description="Helical" evidence="7">
    <location>
        <begin position="119"/>
        <end position="137"/>
    </location>
</feature>
<keyword evidence="4 7" id="KW-0812">Transmembrane</keyword>
<dbReference type="InterPro" id="IPR051539">
    <property type="entry name" value="T4SS-coupling_protein"/>
</dbReference>
<keyword evidence="5 7" id="KW-1133">Transmembrane helix</keyword>
<reference evidence="9" key="1">
    <citation type="journal article" date="2019" name="Int. J. Syst. Evol. Microbiol.">
        <title>The Global Catalogue of Microorganisms (GCM) 10K type strain sequencing project: providing services to taxonomists for standard genome sequencing and annotation.</title>
        <authorList>
            <consortium name="The Broad Institute Genomics Platform"/>
            <consortium name="The Broad Institute Genome Sequencing Center for Infectious Disease"/>
            <person name="Wu L."/>
            <person name="Ma J."/>
        </authorList>
    </citation>
    <scope>NUCLEOTIDE SEQUENCE [LARGE SCALE GENOMIC DNA]</scope>
    <source>
        <strain evidence="9">JCM 17843</strain>
    </source>
</reference>
<comment type="caution">
    <text evidence="8">The sequence shown here is derived from an EMBL/GenBank/DDBJ whole genome shotgun (WGS) entry which is preliminary data.</text>
</comment>
<evidence type="ECO:0000256" key="7">
    <source>
        <dbReference type="SAM" id="Phobius"/>
    </source>
</evidence>
<dbReference type="PANTHER" id="PTHR37937:SF1">
    <property type="entry name" value="CONJUGATIVE TRANSFER: DNA TRANSPORT"/>
    <property type="match status" value="1"/>
</dbReference>